<accession>A0A9P5RWC9</accession>
<dbReference type="InterPro" id="IPR018866">
    <property type="entry name" value="Znf-4CXXC_R1"/>
</dbReference>
<dbReference type="Pfam" id="PF02373">
    <property type="entry name" value="JmjC"/>
    <property type="match status" value="1"/>
</dbReference>
<evidence type="ECO:0000313" key="8">
    <source>
        <dbReference type="Proteomes" id="UP000748756"/>
    </source>
</evidence>
<reference evidence="7" key="1">
    <citation type="journal article" date="2020" name="Fungal Divers.">
        <title>Resolving the Mortierellaceae phylogeny through synthesis of multi-gene phylogenetics and phylogenomics.</title>
        <authorList>
            <person name="Vandepol N."/>
            <person name="Liber J."/>
            <person name="Desiro A."/>
            <person name="Na H."/>
            <person name="Kennedy M."/>
            <person name="Barry K."/>
            <person name="Grigoriev I.V."/>
            <person name="Miller A.N."/>
            <person name="O'Donnell K."/>
            <person name="Stajich J.E."/>
            <person name="Bonito G."/>
        </authorList>
    </citation>
    <scope>NUCLEOTIDE SEQUENCE</scope>
    <source>
        <strain evidence="7">NRRL 6426</strain>
    </source>
</reference>
<evidence type="ECO:0000256" key="2">
    <source>
        <dbReference type="ARBA" id="ARBA00023015"/>
    </source>
</evidence>
<sequence>MTDSALNFKSEAQSVVKPNPAHYNNITARGAPFVVTHRVNVSSPGIDLRNEVHAHSVDLGEPVVVEGFKKHEAWPADMFTLQYLHKGFGHKSILCADLLRPAVDVRKTMARYLEDVHSESMGFTVSPTARRTIRWRDADRRKPLLYARDQACPHDWTNALMGDIIPPFLAFQQEDDLSEYSPELVGDAMPRMSIGQDGTWMPARIHPCGAMGHNIMTWAEKDSSCVWFIVKAEHRAEAEAMWARLGQDLGQEHYFATLQKLESAQFPIHVVEQRVGDLVIVPSDCVYQFINIGKGSAQVSWSRTTPDCLETAITSVLPRYREQVSKMVGQPERYKIKYIVDMALSAYTKNLAWNDPDLWMPRETFMRAFKQVLEMYKDIVKEDWVNLRAMGPEWTLFEKPKRILESRHAQMTRVCGFCQGDIWNRHFQCRTCLEEKERYHLCTRCYGLGRSCDHGKDTMEFVEYISMESCRKRVEKAVCAWNESTVLAGSPGYEPITESWPVMILPLNDKAFSAASLAYRRRQSVDYRKECHICKSTNTTLRSMHASCAFCPLSFCELCLEAYYEMDWVEIAGKQAGWKCVRCQGWCPCVFDKHRALTSCVPSEDDHRRCLSLLAPVHDDNLERLSVPEPVHDHNQAPSLPEFVRDSRNGDVNYGAEQLIQEILEAGKDNSRQGGNNNDQESLIMDILASATDFNYQDANNNDQESLIMDILASATDGNYQAGNSIEVDFLIQEILESQAGDRSRTEKPKSAREMTSRPRQSDQLRQSSPTLAVETLINVSTSLGKRSLEQTDLGAETKEVKRARGTLDDEASTDSNGSQVAEGVAAQTTNAHPAQRERLMDTNGSNTRKRPLETEIKLTATKKSKVDPSPKIVQNNYNESSRRLTGNMGKASKKKARTTPLAAAIGAKNMLDLGKMRQEQEAARRARISATPMPVSLNDAMVKAE</sequence>
<gene>
    <name evidence="7" type="ORF">BG015_010731</name>
</gene>
<evidence type="ECO:0000256" key="1">
    <source>
        <dbReference type="ARBA" id="ARBA00004123"/>
    </source>
</evidence>
<dbReference type="PROSITE" id="PS51184">
    <property type="entry name" value="JMJC"/>
    <property type="match status" value="1"/>
</dbReference>
<keyword evidence="3" id="KW-0804">Transcription</keyword>
<dbReference type="SUPFAM" id="SSF51197">
    <property type="entry name" value="Clavaminate synthase-like"/>
    <property type="match status" value="1"/>
</dbReference>
<feature type="region of interest" description="Disordered" evidence="5">
    <location>
        <begin position="740"/>
        <end position="773"/>
    </location>
</feature>
<keyword evidence="2" id="KW-0805">Transcription regulation</keyword>
<evidence type="ECO:0000256" key="3">
    <source>
        <dbReference type="ARBA" id="ARBA00023163"/>
    </source>
</evidence>
<protein>
    <recommendedName>
        <fullName evidence="6">JmjC domain-containing protein</fullName>
    </recommendedName>
</protein>
<keyword evidence="4" id="KW-0539">Nucleus</keyword>
<evidence type="ECO:0000256" key="4">
    <source>
        <dbReference type="ARBA" id="ARBA00023242"/>
    </source>
</evidence>
<comment type="subcellular location">
    <subcellularLocation>
        <location evidence="1">Nucleus</location>
    </subcellularLocation>
</comment>
<feature type="non-terminal residue" evidence="7">
    <location>
        <position position="1"/>
    </location>
</feature>
<dbReference type="SMART" id="SM00558">
    <property type="entry name" value="JmjC"/>
    <property type="match status" value="1"/>
</dbReference>
<keyword evidence="8" id="KW-1185">Reference proteome</keyword>
<organism evidence="7 8">
    <name type="scientific">Linnemannia schmuckeri</name>
    <dbReference type="NCBI Taxonomy" id="64567"/>
    <lineage>
        <taxon>Eukaryota</taxon>
        <taxon>Fungi</taxon>
        <taxon>Fungi incertae sedis</taxon>
        <taxon>Mucoromycota</taxon>
        <taxon>Mortierellomycotina</taxon>
        <taxon>Mortierellomycetes</taxon>
        <taxon>Mortierellales</taxon>
        <taxon>Mortierellaceae</taxon>
        <taxon>Linnemannia</taxon>
    </lineage>
</organism>
<feature type="region of interest" description="Disordered" evidence="5">
    <location>
        <begin position="789"/>
        <end position="849"/>
    </location>
</feature>
<proteinExistence type="predicted"/>
<name>A0A9P5RWC9_9FUNG</name>
<evidence type="ECO:0000313" key="7">
    <source>
        <dbReference type="EMBL" id="KAF9147592.1"/>
    </source>
</evidence>
<dbReference type="InterPro" id="IPR003347">
    <property type="entry name" value="JmjC_dom"/>
</dbReference>
<dbReference type="Proteomes" id="UP000748756">
    <property type="component" value="Unassembled WGS sequence"/>
</dbReference>
<dbReference type="AlphaFoldDB" id="A0A9P5RWC9"/>
<feature type="compositionally biased region" description="Basic and acidic residues" evidence="5">
    <location>
        <begin position="796"/>
        <end position="808"/>
    </location>
</feature>
<evidence type="ECO:0000259" key="6">
    <source>
        <dbReference type="PROSITE" id="PS51184"/>
    </source>
</evidence>
<dbReference type="EMBL" id="JAAAUQ010000785">
    <property type="protein sequence ID" value="KAF9147592.1"/>
    <property type="molecule type" value="Genomic_DNA"/>
</dbReference>
<dbReference type="GO" id="GO:0005634">
    <property type="term" value="C:nucleus"/>
    <property type="evidence" value="ECO:0007669"/>
    <property type="project" value="UniProtKB-SubCell"/>
</dbReference>
<feature type="compositionally biased region" description="Basic and acidic residues" evidence="5">
    <location>
        <begin position="740"/>
        <end position="763"/>
    </location>
</feature>
<comment type="caution">
    <text evidence="7">The sequence shown here is derived from an EMBL/GenBank/DDBJ whole genome shotgun (WGS) entry which is preliminary data.</text>
</comment>
<dbReference type="Gene3D" id="2.60.120.650">
    <property type="entry name" value="Cupin"/>
    <property type="match status" value="1"/>
</dbReference>
<dbReference type="Pfam" id="PF10497">
    <property type="entry name" value="zf-4CXXC_R1"/>
    <property type="match status" value="1"/>
</dbReference>
<feature type="domain" description="JmjC" evidence="6">
    <location>
        <begin position="154"/>
        <end position="320"/>
    </location>
</feature>
<evidence type="ECO:0000256" key="5">
    <source>
        <dbReference type="SAM" id="MobiDB-lite"/>
    </source>
</evidence>
<dbReference type="OrthoDB" id="298344at2759"/>